<dbReference type="RefSeq" id="WP_345322667.1">
    <property type="nucleotide sequence ID" value="NZ_BAABGA010000035.1"/>
</dbReference>
<evidence type="ECO:0000313" key="6">
    <source>
        <dbReference type="Proteomes" id="UP001500840"/>
    </source>
</evidence>
<feature type="domain" description="SLA1 homology" evidence="3">
    <location>
        <begin position="1201"/>
        <end position="1256"/>
    </location>
</feature>
<dbReference type="InterPro" id="IPR007131">
    <property type="entry name" value="SHD1"/>
</dbReference>
<dbReference type="Pfam" id="PF03983">
    <property type="entry name" value="SHD1"/>
    <property type="match status" value="1"/>
</dbReference>
<feature type="chain" id="PRO_5047085863" description="CHAT domain protein" evidence="2">
    <location>
        <begin position="24"/>
        <end position="1258"/>
    </location>
</feature>
<evidence type="ECO:0008006" key="7">
    <source>
        <dbReference type="Google" id="ProtNLM"/>
    </source>
</evidence>
<dbReference type="EMBL" id="BAABGA010000035">
    <property type="protein sequence ID" value="GAA4454213.1"/>
    <property type="molecule type" value="Genomic_DNA"/>
</dbReference>
<dbReference type="InterPro" id="IPR015943">
    <property type="entry name" value="WD40/YVTN_repeat-like_dom_sf"/>
</dbReference>
<feature type="signal peptide" evidence="2">
    <location>
        <begin position="1"/>
        <end position="23"/>
    </location>
</feature>
<dbReference type="InterPro" id="IPR024983">
    <property type="entry name" value="CHAT_dom"/>
</dbReference>
<gene>
    <name evidence="5" type="ORF">GCM10023156_26290</name>
</gene>
<proteinExistence type="predicted"/>
<comment type="caution">
    <text evidence="5">The sequence shown here is derived from an EMBL/GenBank/DDBJ whole genome shotgun (WGS) entry which is preliminary data.</text>
</comment>
<dbReference type="PANTHER" id="PTHR10098">
    <property type="entry name" value="RAPSYN-RELATED"/>
    <property type="match status" value="1"/>
</dbReference>
<keyword evidence="6" id="KW-1185">Reference proteome</keyword>
<evidence type="ECO:0000259" key="4">
    <source>
        <dbReference type="Pfam" id="PF12770"/>
    </source>
</evidence>
<evidence type="ECO:0000313" key="5">
    <source>
        <dbReference type="EMBL" id="GAA4454213.1"/>
    </source>
</evidence>
<dbReference type="SUPFAM" id="SSF82171">
    <property type="entry name" value="DPP6 N-terminal domain-like"/>
    <property type="match status" value="1"/>
</dbReference>
<dbReference type="Proteomes" id="UP001500840">
    <property type="component" value="Unassembled WGS sequence"/>
</dbReference>
<organism evidence="5 6">
    <name type="scientific">Novipirellula rosea</name>
    <dbReference type="NCBI Taxonomy" id="1031540"/>
    <lineage>
        <taxon>Bacteria</taxon>
        <taxon>Pseudomonadati</taxon>
        <taxon>Planctomycetota</taxon>
        <taxon>Planctomycetia</taxon>
        <taxon>Pirellulales</taxon>
        <taxon>Pirellulaceae</taxon>
        <taxon>Novipirellula</taxon>
    </lineage>
</organism>
<dbReference type="InterPro" id="IPR011990">
    <property type="entry name" value="TPR-like_helical_dom_sf"/>
</dbReference>
<dbReference type="Gene3D" id="2.30.30.700">
    <property type="entry name" value="SLA1 homology domain 1"/>
    <property type="match status" value="1"/>
</dbReference>
<name>A0ABP8MQ40_9BACT</name>
<dbReference type="Gene3D" id="1.25.40.10">
    <property type="entry name" value="Tetratricopeptide repeat domain"/>
    <property type="match status" value="1"/>
</dbReference>
<dbReference type="SUPFAM" id="SSF48452">
    <property type="entry name" value="TPR-like"/>
    <property type="match status" value="1"/>
</dbReference>
<feature type="domain" description="CHAT" evidence="4">
    <location>
        <begin position="877"/>
        <end position="1176"/>
    </location>
</feature>
<reference evidence="6" key="1">
    <citation type="journal article" date="2019" name="Int. J. Syst. Evol. Microbiol.">
        <title>The Global Catalogue of Microorganisms (GCM) 10K type strain sequencing project: providing services to taxonomists for standard genome sequencing and annotation.</title>
        <authorList>
            <consortium name="The Broad Institute Genomics Platform"/>
            <consortium name="The Broad Institute Genome Sequencing Center for Infectious Disease"/>
            <person name="Wu L."/>
            <person name="Ma J."/>
        </authorList>
    </citation>
    <scope>NUCLEOTIDE SEQUENCE [LARGE SCALE GENOMIC DNA]</scope>
    <source>
        <strain evidence="6">JCM 17759</strain>
    </source>
</reference>
<accession>A0ABP8MQ40</accession>
<keyword evidence="2" id="KW-0732">Signal</keyword>
<dbReference type="Pfam" id="PF12770">
    <property type="entry name" value="CHAT"/>
    <property type="match status" value="1"/>
</dbReference>
<evidence type="ECO:0000256" key="2">
    <source>
        <dbReference type="SAM" id="SignalP"/>
    </source>
</evidence>
<sequence>MFRWQYARFLMAALLICTAGNFAASAQSIDASFRLDASKGSIETYHETGPVAIHLANNDRVIACEFAPNPSRRALAARITAFVVFDLTSGREISRLPYSADFVSQKSACSPDGRYLVICERESAKLFDLDTQSLVRSWPVTYGRAIPVIDPNGATLALCREREITLWQLPSGEPAGQIPDHPTAIVNAAFDDQGKYFLSSCGEMTRRWDLDNKSPVTIPVEGRLLWYLATDRQGEKVYGTHHIHAGEGGAASFDMRSGRRGLYLKNHYSMETDPDNDRLYTINSYGDESIDAVQVRRLSDPDEVKYLPFGPQVREALSREKFGFVDDLRLSPDRRYLMVRLEYGRLSQIWKVDEQFEQKLTASDSGLERRYVPEQPKVEKKTREELFLEEIKGITYKVNDLKEQGAVKQAEQEIEALLAAGRRRLQRAPKRHQLLIGQCGQAYRNGLRQPEKALPLFIKAAEMAEAGNRFDSRWEYLVKQISWTYRDLGDQAAAAKALRRVVDRRRADGKPFDVSNNIILAELIFDRDDPEVASEAIELLIQAWTRVKTEAGTLSSSARRIYDQVAKFVKQADRWEVLEPILVEQLAAHERHLGANHPDTAQAALQLAQLYERLGRPSEALALMDRNQRTLRDHVARLLPLLSEQEQGDFLKEHFRSSLLAAFAMAVRLQEHPDAATISAGWILNAKGAATRVLAERARTVASTQDPAVRSIASELAETRNRISSVSLVAAQTPDIGLNRKSEERSELAQLRKRESELSWQLGQAGWTELRQEPWTDLDDVRQRIPEDSVLIELTVTTPLGRLKDRVTENFGRVSRIGIDSGDPKVIAWIIPPAGQGEVRMIVLCQQWETLSRPLAHFHEILRGQIISNHPEAEIARCLQEMSTYLTEPLPADVWEKKKWLISPDHRLWTAPWAAFPGKEKGFLVQSHEVRYLLSGRDLLPLASLDHQSPPMIVAAPDYGAANDDGNGQDGGSESGPFVPLPGTAEEARSVLPYLRELAGDEPKVYLGAEAEEAIVKAAKRPQVAVFSTHGFSEPRLNQHPLATCGLAFRNANTAIEGTGDGVLTGLEVLATDYRGTELVVLSACQTGLGTVQDGEGVAGLRLAFQLAGARNVAATLWSIPDKITAEMMTEFFKHYASGHEASSALRLAQLAIIKKFTDAGYRPSPRLWAAFTIAGPPPERLLPGKAAVQTAPTSLDFGRELRTWRSADGKYSVRAEFVSSDGQNVVLRRTDGSETRVPLEKLHAEDRQAIETLKSKM</sequence>
<protein>
    <recommendedName>
        <fullName evidence="7">CHAT domain protein</fullName>
    </recommendedName>
</protein>
<evidence type="ECO:0000259" key="3">
    <source>
        <dbReference type="Pfam" id="PF03983"/>
    </source>
</evidence>
<dbReference type="Pfam" id="PF13424">
    <property type="entry name" value="TPR_12"/>
    <property type="match status" value="1"/>
</dbReference>
<feature type="region of interest" description="Disordered" evidence="1">
    <location>
        <begin position="961"/>
        <end position="982"/>
    </location>
</feature>
<dbReference type="Gene3D" id="2.130.10.10">
    <property type="entry name" value="YVTN repeat-like/Quinoprotein amine dehydrogenase"/>
    <property type="match status" value="1"/>
</dbReference>
<dbReference type="PANTHER" id="PTHR10098:SF108">
    <property type="entry name" value="TETRATRICOPEPTIDE REPEAT PROTEIN 28"/>
    <property type="match status" value="1"/>
</dbReference>
<evidence type="ECO:0000256" key="1">
    <source>
        <dbReference type="SAM" id="MobiDB-lite"/>
    </source>
</evidence>